<gene>
    <name evidence="1" type="ORF">HNAJ_LOCUS7121</name>
</gene>
<organism evidence="3">
    <name type="scientific">Rodentolepis nana</name>
    <name type="common">Dwarf tapeworm</name>
    <name type="synonym">Hymenolepis nana</name>
    <dbReference type="NCBI Taxonomy" id="102285"/>
    <lineage>
        <taxon>Eukaryota</taxon>
        <taxon>Metazoa</taxon>
        <taxon>Spiralia</taxon>
        <taxon>Lophotrochozoa</taxon>
        <taxon>Platyhelminthes</taxon>
        <taxon>Cestoda</taxon>
        <taxon>Eucestoda</taxon>
        <taxon>Cyclophyllidea</taxon>
        <taxon>Hymenolepididae</taxon>
        <taxon>Rodentolepis</taxon>
    </lineage>
</organism>
<dbReference type="Proteomes" id="UP000278807">
    <property type="component" value="Unassembled WGS sequence"/>
</dbReference>
<accession>A0A0R3TJ84</accession>
<proteinExistence type="predicted"/>
<keyword evidence="2" id="KW-1185">Reference proteome</keyword>
<dbReference type="AlphaFoldDB" id="A0A0R3TJ84"/>
<evidence type="ECO:0000313" key="3">
    <source>
        <dbReference type="WBParaSite" id="HNAJ_0000712501-mRNA-1"/>
    </source>
</evidence>
<evidence type="ECO:0000313" key="1">
    <source>
        <dbReference type="EMBL" id="VDO02981.1"/>
    </source>
</evidence>
<dbReference type="STRING" id="102285.A0A0R3TJ84"/>
<dbReference type="EMBL" id="UZAE01010715">
    <property type="protein sequence ID" value="VDO02981.1"/>
    <property type="molecule type" value="Genomic_DNA"/>
</dbReference>
<reference evidence="3" key="1">
    <citation type="submission" date="2017-02" db="UniProtKB">
        <authorList>
            <consortium name="WormBaseParasite"/>
        </authorList>
    </citation>
    <scope>IDENTIFICATION</scope>
</reference>
<dbReference type="OrthoDB" id="6287405at2759"/>
<reference evidence="1 2" key="2">
    <citation type="submission" date="2018-11" db="EMBL/GenBank/DDBJ databases">
        <authorList>
            <consortium name="Pathogen Informatics"/>
        </authorList>
    </citation>
    <scope>NUCLEOTIDE SEQUENCE [LARGE SCALE GENOMIC DNA]</scope>
</reference>
<dbReference type="WBParaSite" id="HNAJ_0000712501-mRNA-1">
    <property type="protein sequence ID" value="HNAJ_0000712501-mRNA-1"/>
    <property type="gene ID" value="HNAJ_0000712501"/>
</dbReference>
<name>A0A0R3TJ84_RODNA</name>
<protein>
    <submittedName>
        <fullName evidence="3">Secreted protein</fullName>
    </submittedName>
</protein>
<evidence type="ECO:0000313" key="2">
    <source>
        <dbReference type="Proteomes" id="UP000278807"/>
    </source>
</evidence>
<sequence>MTALQRTIAPVLRRLLIFVGGYLTPGYVPINNVTNLNLPAVTATTSALASAAAVGTSIDAASVAALSASSSPPPDHHRRANLALATLVELAKGQEGEMSIGRDTSNGKSCDLLLV</sequence>